<accession>A0A7C8IK58</accession>
<dbReference type="EMBL" id="WUBL01000234">
    <property type="protein sequence ID" value="KAF2963083.1"/>
    <property type="molecule type" value="Genomic_DNA"/>
</dbReference>
<proteinExistence type="predicted"/>
<protein>
    <submittedName>
        <fullName evidence="1">Uncharacterized protein</fullName>
    </submittedName>
</protein>
<dbReference type="AlphaFoldDB" id="A0A7C8IK58"/>
<organism evidence="1 2">
    <name type="scientific">Xylaria multiplex</name>
    <dbReference type="NCBI Taxonomy" id="323545"/>
    <lineage>
        <taxon>Eukaryota</taxon>
        <taxon>Fungi</taxon>
        <taxon>Dikarya</taxon>
        <taxon>Ascomycota</taxon>
        <taxon>Pezizomycotina</taxon>
        <taxon>Sordariomycetes</taxon>
        <taxon>Xylariomycetidae</taxon>
        <taxon>Xylariales</taxon>
        <taxon>Xylariaceae</taxon>
        <taxon>Xylaria</taxon>
    </lineage>
</organism>
<dbReference type="Proteomes" id="UP000481858">
    <property type="component" value="Unassembled WGS sequence"/>
</dbReference>
<sequence length="346" mass="39270">MLSFGNQAFWQCSELAASEVSPDGALLTSLENRSNDATYHPFWMLEDPATFHHSDTSDFRTRWMHTFSTYCESNLTYPEKDAFAALNGIGAELLKISGGRFMLFVAVGSYGENKVLLESSNVDASCEPFRIRLRSADRFPIVRPKVDWFFFENYVTALAAKSFMVVGMPLGAHMLRVSTVVFKLEDPYRGIYLSPRGDGRPMEPWRVDRRVVVRYIRRMSVVFGALVDYNAQLQKCMILVGEFQPSVRPSDLRGISVEWVSPENESSINTQREWHNNLLRSPDGQVRPADVGHEKGSMRSEWLAFTEGGIWREDTGEGRAWLRTASGHWWLASIPGSPWLETPQGL</sequence>
<keyword evidence="2" id="KW-1185">Reference proteome</keyword>
<dbReference type="OrthoDB" id="4760524at2759"/>
<dbReference type="InParanoid" id="A0A7C8IK58"/>
<gene>
    <name evidence="1" type="ORF">GQX73_g10492</name>
</gene>
<evidence type="ECO:0000313" key="2">
    <source>
        <dbReference type="Proteomes" id="UP000481858"/>
    </source>
</evidence>
<reference evidence="1 2" key="1">
    <citation type="submission" date="2019-12" db="EMBL/GenBank/DDBJ databases">
        <title>Draft genome sequence of the ascomycete Xylaria multiplex DSM 110363.</title>
        <authorList>
            <person name="Buettner E."/>
            <person name="Kellner H."/>
        </authorList>
    </citation>
    <scope>NUCLEOTIDE SEQUENCE [LARGE SCALE GENOMIC DNA]</scope>
    <source>
        <strain evidence="1 2">DSM 110363</strain>
    </source>
</reference>
<comment type="caution">
    <text evidence="1">The sequence shown here is derived from an EMBL/GenBank/DDBJ whole genome shotgun (WGS) entry which is preliminary data.</text>
</comment>
<evidence type="ECO:0000313" key="1">
    <source>
        <dbReference type="EMBL" id="KAF2963083.1"/>
    </source>
</evidence>
<name>A0A7C8IK58_9PEZI</name>